<dbReference type="EMBL" id="ML976125">
    <property type="protein sequence ID" value="KAF1937801.1"/>
    <property type="molecule type" value="Genomic_DNA"/>
</dbReference>
<accession>A0A6A5SB02</accession>
<protein>
    <submittedName>
        <fullName evidence="2">Uncharacterized protein</fullName>
    </submittedName>
</protein>
<sequence length="116" mass="13171">MQPSHEWAPTVRIQTQKNTPKRKAEGQSSTLKNNTKKLKKEIAPKQYVAEGEYRRPGSWGPKKPLCITTADIPLTNAEVFRLRGWYWTKAPKDSVVHGMGGVEDVMCESPRGTTFW</sequence>
<organism evidence="2 3">
    <name type="scientific">Clathrospora elynae</name>
    <dbReference type="NCBI Taxonomy" id="706981"/>
    <lineage>
        <taxon>Eukaryota</taxon>
        <taxon>Fungi</taxon>
        <taxon>Dikarya</taxon>
        <taxon>Ascomycota</taxon>
        <taxon>Pezizomycotina</taxon>
        <taxon>Dothideomycetes</taxon>
        <taxon>Pleosporomycetidae</taxon>
        <taxon>Pleosporales</taxon>
        <taxon>Diademaceae</taxon>
        <taxon>Clathrospora</taxon>
    </lineage>
</organism>
<feature type="region of interest" description="Disordered" evidence="1">
    <location>
        <begin position="1"/>
        <end position="42"/>
    </location>
</feature>
<dbReference type="Proteomes" id="UP000800038">
    <property type="component" value="Unassembled WGS sequence"/>
</dbReference>
<keyword evidence="3" id="KW-1185">Reference proteome</keyword>
<evidence type="ECO:0000313" key="2">
    <source>
        <dbReference type="EMBL" id="KAF1937801.1"/>
    </source>
</evidence>
<evidence type="ECO:0000256" key="1">
    <source>
        <dbReference type="SAM" id="MobiDB-lite"/>
    </source>
</evidence>
<proteinExistence type="predicted"/>
<name>A0A6A5SB02_9PLEO</name>
<gene>
    <name evidence="2" type="ORF">EJ02DRAFT_42271</name>
</gene>
<reference evidence="2" key="1">
    <citation type="journal article" date="2020" name="Stud. Mycol.">
        <title>101 Dothideomycetes genomes: a test case for predicting lifestyles and emergence of pathogens.</title>
        <authorList>
            <person name="Haridas S."/>
            <person name="Albert R."/>
            <person name="Binder M."/>
            <person name="Bloem J."/>
            <person name="Labutti K."/>
            <person name="Salamov A."/>
            <person name="Andreopoulos B."/>
            <person name="Baker S."/>
            <person name="Barry K."/>
            <person name="Bills G."/>
            <person name="Bluhm B."/>
            <person name="Cannon C."/>
            <person name="Castanera R."/>
            <person name="Culley D."/>
            <person name="Daum C."/>
            <person name="Ezra D."/>
            <person name="Gonzalez J."/>
            <person name="Henrissat B."/>
            <person name="Kuo A."/>
            <person name="Liang C."/>
            <person name="Lipzen A."/>
            <person name="Lutzoni F."/>
            <person name="Magnuson J."/>
            <person name="Mondo S."/>
            <person name="Nolan M."/>
            <person name="Ohm R."/>
            <person name="Pangilinan J."/>
            <person name="Park H.-J."/>
            <person name="Ramirez L."/>
            <person name="Alfaro M."/>
            <person name="Sun H."/>
            <person name="Tritt A."/>
            <person name="Yoshinaga Y."/>
            <person name="Zwiers L.-H."/>
            <person name="Turgeon B."/>
            <person name="Goodwin S."/>
            <person name="Spatafora J."/>
            <person name="Crous P."/>
            <person name="Grigoriev I."/>
        </authorList>
    </citation>
    <scope>NUCLEOTIDE SEQUENCE</scope>
    <source>
        <strain evidence="2">CBS 161.51</strain>
    </source>
</reference>
<dbReference type="OrthoDB" id="3670888at2759"/>
<evidence type="ECO:0000313" key="3">
    <source>
        <dbReference type="Proteomes" id="UP000800038"/>
    </source>
</evidence>
<dbReference type="AlphaFoldDB" id="A0A6A5SB02"/>